<dbReference type="Gene3D" id="2.160.20.120">
    <property type="match status" value="1"/>
</dbReference>
<evidence type="ECO:0000259" key="1">
    <source>
        <dbReference type="Pfam" id="PF13349"/>
    </source>
</evidence>
<evidence type="ECO:0000313" key="3">
    <source>
        <dbReference type="Proteomes" id="UP000886860"/>
    </source>
</evidence>
<sequence>DSIRVTCEDWENLENRYQVYQENGELVVRLRGRNGRNLKAEITVPREYLFSEVDIEVAAGSLQAEDVECVSLDVELAAGNVDLTRCRADEAVFSCAAGEIRYAGSLAGGGEASCTAGSIELVLDQKKTDLNYEIGAAGGMISIDGMEYSGIASRDSVSSGASSSLDLKAAAGSILVEFKGDDV</sequence>
<gene>
    <name evidence="2" type="ORF">IAB60_09920</name>
</gene>
<feature type="domain" description="DUF4097" evidence="1">
    <location>
        <begin position="36"/>
        <end position="165"/>
    </location>
</feature>
<organism evidence="2 3">
    <name type="scientific">Candidatus Caccovicinus merdipullorum</name>
    <dbReference type="NCBI Taxonomy" id="2840724"/>
    <lineage>
        <taxon>Bacteria</taxon>
        <taxon>Bacillati</taxon>
        <taxon>Bacillota</taxon>
        <taxon>Clostridia</taxon>
        <taxon>Eubacteriales</taxon>
        <taxon>Candidatus Caccovicinus</taxon>
    </lineage>
</organism>
<comment type="caution">
    <text evidence="2">The sequence shown here is derived from an EMBL/GenBank/DDBJ whole genome shotgun (WGS) entry which is preliminary data.</text>
</comment>
<evidence type="ECO:0000313" key="2">
    <source>
        <dbReference type="EMBL" id="HIT42387.1"/>
    </source>
</evidence>
<dbReference type="AlphaFoldDB" id="A0A9D1KH88"/>
<accession>A0A9D1KH88</accession>
<reference evidence="2" key="1">
    <citation type="submission" date="2020-10" db="EMBL/GenBank/DDBJ databases">
        <authorList>
            <person name="Gilroy R."/>
        </authorList>
    </citation>
    <scope>NUCLEOTIDE SEQUENCE</scope>
    <source>
        <strain evidence="2">CHK123-3438</strain>
    </source>
</reference>
<name>A0A9D1KH88_9FIRM</name>
<dbReference type="InterPro" id="IPR025164">
    <property type="entry name" value="Toastrack_DUF4097"/>
</dbReference>
<dbReference type="EMBL" id="DVKS01000170">
    <property type="protein sequence ID" value="HIT42387.1"/>
    <property type="molecule type" value="Genomic_DNA"/>
</dbReference>
<feature type="non-terminal residue" evidence="2">
    <location>
        <position position="1"/>
    </location>
</feature>
<dbReference type="Proteomes" id="UP000886860">
    <property type="component" value="Unassembled WGS sequence"/>
</dbReference>
<proteinExistence type="predicted"/>
<protein>
    <submittedName>
        <fullName evidence="2">DUF4097 family beta strand repeat protein</fullName>
    </submittedName>
</protein>
<dbReference type="Pfam" id="PF13349">
    <property type="entry name" value="DUF4097"/>
    <property type="match status" value="1"/>
</dbReference>
<reference evidence="2" key="2">
    <citation type="journal article" date="2021" name="PeerJ">
        <title>Extensive microbial diversity within the chicken gut microbiome revealed by metagenomics and culture.</title>
        <authorList>
            <person name="Gilroy R."/>
            <person name="Ravi A."/>
            <person name="Getino M."/>
            <person name="Pursley I."/>
            <person name="Horton D.L."/>
            <person name="Alikhan N.F."/>
            <person name="Baker D."/>
            <person name="Gharbi K."/>
            <person name="Hall N."/>
            <person name="Watson M."/>
            <person name="Adriaenssens E.M."/>
            <person name="Foster-Nyarko E."/>
            <person name="Jarju S."/>
            <person name="Secka A."/>
            <person name="Antonio M."/>
            <person name="Oren A."/>
            <person name="Chaudhuri R.R."/>
            <person name="La Ragione R."/>
            <person name="Hildebrand F."/>
            <person name="Pallen M.J."/>
        </authorList>
    </citation>
    <scope>NUCLEOTIDE SEQUENCE</scope>
    <source>
        <strain evidence="2">CHK123-3438</strain>
    </source>
</reference>